<feature type="compositionally biased region" description="Basic and acidic residues" evidence="1">
    <location>
        <begin position="112"/>
        <end position="121"/>
    </location>
</feature>
<name>A0A2R6Q5C9_9APHY</name>
<evidence type="ECO:0000313" key="2">
    <source>
        <dbReference type="EMBL" id="PSS02211.1"/>
    </source>
</evidence>
<proteinExistence type="predicted"/>
<feature type="region of interest" description="Disordered" evidence="1">
    <location>
        <begin position="45"/>
        <end position="105"/>
    </location>
</feature>
<dbReference type="Proteomes" id="UP000186601">
    <property type="component" value="Unassembled WGS sequence"/>
</dbReference>
<reference evidence="2 3" key="1">
    <citation type="submission" date="2018-02" db="EMBL/GenBank/DDBJ databases">
        <title>Genome sequence of the basidiomycete white-rot fungus Phlebia centrifuga.</title>
        <authorList>
            <person name="Granchi Z."/>
            <person name="Peng M."/>
            <person name="de Vries R.P."/>
            <person name="Hilden K."/>
            <person name="Makela M.R."/>
            <person name="Grigoriev I."/>
            <person name="Riley R."/>
        </authorList>
    </citation>
    <scope>NUCLEOTIDE SEQUENCE [LARGE SCALE GENOMIC DNA]</scope>
    <source>
        <strain evidence="2 3">FBCC195</strain>
    </source>
</reference>
<accession>A0A2R6Q5C9</accession>
<gene>
    <name evidence="2" type="ORF">PHLCEN_2v4067</name>
</gene>
<protein>
    <submittedName>
        <fullName evidence="2">Uncharacterized protein</fullName>
    </submittedName>
</protein>
<dbReference type="EMBL" id="MLYV02000399">
    <property type="protein sequence ID" value="PSS02211.1"/>
    <property type="molecule type" value="Genomic_DNA"/>
</dbReference>
<comment type="caution">
    <text evidence="2">The sequence shown here is derived from an EMBL/GenBank/DDBJ whole genome shotgun (WGS) entry which is preliminary data.</text>
</comment>
<evidence type="ECO:0000256" key="1">
    <source>
        <dbReference type="SAM" id="MobiDB-lite"/>
    </source>
</evidence>
<sequence length="131" mass="14684">MQHFWGNKAEWTSNQETSLFWKGFNQASENKTQTDLYSLFKGHSSTARGHASLATSVAGPSRSLPTPKQEPAPEQSEQDLEPKREPKNEPSDPSDPPPNPVSSEAFQALIKKEFEKPDKKTKAMLRLTQMT</sequence>
<evidence type="ECO:0000313" key="3">
    <source>
        <dbReference type="Proteomes" id="UP000186601"/>
    </source>
</evidence>
<feature type="region of interest" description="Disordered" evidence="1">
    <location>
        <begin position="112"/>
        <end position="131"/>
    </location>
</feature>
<keyword evidence="3" id="KW-1185">Reference proteome</keyword>
<dbReference type="AlphaFoldDB" id="A0A2R6Q5C9"/>
<organism evidence="2 3">
    <name type="scientific">Hermanssonia centrifuga</name>
    <dbReference type="NCBI Taxonomy" id="98765"/>
    <lineage>
        <taxon>Eukaryota</taxon>
        <taxon>Fungi</taxon>
        <taxon>Dikarya</taxon>
        <taxon>Basidiomycota</taxon>
        <taxon>Agaricomycotina</taxon>
        <taxon>Agaricomycetes</taxon>
        <taxon>Polyporales</taxon>
        <taxon>Meruliaceae</taxon>
        <taxon>Hermanssonia</taxon>
    </lineage>
</organism>
<feature type="compositionally biased region" description="Basic and acidic residues" evidence="1">
    <location>
        <begin position="80"/>
        <end position="90"/>
    </location>
</feature>